<evidence type="ECO:0000259" key="1">
    <source>
        <dbReference type="PROSITE" id="PS51340"/>
    </source>
</evidence>
<name>K0SGK8_THAOC</name>
<accession>K0SGK8</accession>
<dbReference type="PROSITE" id="PS51340">
    <property type="entry name" value="MOSC"/>
    <property type="match status" value="1"/>
</dbReference>
<dbReference type="Pfam" id="PF03473">
    <property type="entry name" value="MOSC"/>
    <property type="match status" value="1"/>
</dbReference>
<proteinExistence type="predicted"/>
<dbReference type="SUPFAM" id="SSF141673">
    <property type="entry name" value="MOSC N-terminal domain-like"/>
    <property type="match status" value="1"/>
</dbReference>
<dbReference type="PANTHER" id="PTHR14237:SF19">
    <property type="entry name" value="MITOCHONDRIAL AMIDOXIME REDUCING COMPONENT 1"/>
    <property type="match status" value="1"/>
</dbReference>
<dbReference type="GO" id="GO:0030151">
    <property type="term" value="F:molybdenum ion binding"/>
    <property type="evidence" value="ECO:0007669"/>
    <property type="project" value="InterPro"/>
</dbReference>
<dbReference type="InterPro" id="IPR005302">
    <property type="entry name" value="MoCF_Sase_C"/>
</dbReference>
<dbReference type="GO" id="GO:0003824">
    <property type="term" value="F:catalytic activity"/>
    <property type="evidence" value="ECO:0007669"/>
    <property type="project" value="InterPro"/>
</dbReference>
<dbReference type="SUPFAM" id="SSF50800">
    <property type="entry name" value="PK beta-barrel domain-like"/>
    <property type="match status" value="1"/>
</dbReference>
<feature type="domain" description="MOSC" evidence="1">
    <location>
        <begin position="162"/>
        <end position="312"/>
    </location>
</feature>
<evidence type="ECO:0000313" key="2">
    <source>
        <dbReference type="EMBL" id="EJK65273.1"/>
    </source>
</evidence>
<dbReference type="PANTHER" id="PTHR14237">
    <property type="entry name" value="MOLYBDOPTERIN COFACTOR SULFURASE MOSC"/>
    <property type="match status" value="1"/>
</dbReference>
<dbReference type="eggNOG" id="KOG2362">
    <property type="taxonomic scope" value="Eukaryota"/>
</dbReference>
<sequence>MGQSVSTEAEAVSAAAPLARKQKSNPVVTAINVYPIKSCAEIGVDSASVTSFGFEGDRRFQVVTRLNGDGEWVYCTPRNKACERLFHVKTSLGEDGKLRLSSKHAKGKFVLDIANVETKLKCSVMGDEEHEVLDYGDDVARWLQKATMIANCRLVGMGSEFKRTMQVNADQGEALPSLDLPVSFADEAPFLLCSEESLADLNQRLTAEEKKPVDMRRFRPNIVISGLRPYEEDTPKRIKIGNVEFFVWQRCGRCIMTTIDRDSLNRRGGEPLKTLSTYRERANGQRNFGVHLIPISVSGTSSIKVGDKVEVLEFDRDRQIEWKQKHLAWK</sequence>
<evidence type="ECO:0000313" key="3">
    <source>
        <dbReference type="Proteomes" id="UP000266841"/>
    </source>
</evidence>
<dbReference type="InterPro" id="IPR011037">
    <property type="entry name" value="Pyrv_Knase-like_insert_dom_sf"/>
</dbReference>
<dbReference type="InterPro" id="IPR005303">
    <property type="entry name" value="MOCOS_middle"/>
</dbReference>
<protein>
    <recommendedName>
        <fullName evidence="1">MOSC domain-containing protein</fullName>
    </recommendedName>
</protein>
<dbReference type="EMBL" id="AGNL01016077">
    <property type="protein sequence ID" value="EJK65273.1"/>
    <property type="molecule type" value="Genomic_DNA"/>
</dbReference>
<dbReference type="OMA" id="WRWVRIG"/>
<dbReference type="OrthoDB" id="17255at2759"/>
<organism evidence="2 3">
    <name type="scientific">Thalassiosira oceanica</name>
    <name type="common">Marine diatom</name>
    <dbReference type="NCBI Taxonomy" id="159749"/>
    <lineage>
        <taxon>Eukaryota</taxon>
        <taxon>Sar</taxon>
        <taxon>Stramenopiles</taxon>
        <taxon>Ochrophyta</taxon>
        <taxon>Bacillariophyta</taxon>
        <taxon>Coscinodiscophyceae</taxon>
        <taxon>Thalassiosirophycidae</taxon>
        <taxon>Thalassiosirales</taxon>
        <taxon>Thalassiosiraceae</taxon>
        <taxon>Thalassiosira</taxon>
    </lineage>
</organism>
<dbReference type="Pfam" id="PF03476">
    <property type="entry name" value="MOSC_N"/>
    <property type="match status" value="1"/>
</dbReference>
<comment type="caution">
    <text evidence="2">The sequence shown here is derived from an EMBL/GenBank/DDBJ whole genome shotgun (WGS) entry which is preliminary data.</text>
</comment>
<dbReference type="GO" id="GO:0030170">
    <property type="term" value="F:pyridoxal phosphate binding"/>
    <property type="evidence" value="ECO:0007669"/>
    <property type="project" value="InterPro"/>
</dbReference>
<reference evidence="2 3" key="1">
    <citation type="journal article" date="2012" name="Genome Biol.">
        <title>Genome and low-iron response of an oceanic diatom adapted to chronic iron limitation.</title>
        <authorList>
            <person name="Lommer M."/>
            <person name="Specht M."/>
            <person name="Roy A.S."/>
            <person name="Kraemer L."/>
            <person name="Andreson R."/>
            <person name="Gutowska M.A."/>
            <person name="Wolf J."/>
            <person name="Bergner S.V."/>
            <person name="Schilhabel M.B."/>
            <person name="Klostermeier U.C."/>
            <person name="Beiko R.G."/>
            <person name="Rosenstiel P."/>
            <person name="Hippler M."/>
            <person name="Laroche J."/>
        </authorList>
    </citation>
    <scope>NUCLEOTIDE SEQUENCE [LARGE SCALE GENOMIC DNA]</scope>
    <source>
        <strain evidence="2 3">CCMP1005</strain>
    </source>
</reference>
<gene>
    <name evidence="2" type="ORF">THAOC_13884</name>
</gene>
<dbReference type="AlphaFoldDB" id="K0SGK8"/>
<keyword evidence="3" id="KW-1185">Reference proteome</keyword>
<dbReference type="Proteomes" id="UP000266841">
    <property type="component" value="Unassembled WGS sequence"/>
</dbReference>